<evidence type="ECO:0000256" key="4">
    <source>
        <dbReference type="PROSITE-ProRule" id="PRU00175"/>
    </source>
</evidence>
<evidence type="ECO:0000256" key="5">
    <source>
        <dbReference type="SAM" id="MobiDB-lite"/>
    </source>
</evidence>
<dbReference type="PROSITE" id="PS00518">
    <property type="entry name" value="ZF_RING_1"/>
    <property type="match status" value="1"/>
</dbReference>
<feature type="compositionally biased region" description="Low complexity" evidence="5">
    <location>
        <begin position="39"/>
        <end position="52"/>
    </location>
</feature>
<evidence type="ECO:0000313" key="8">
    <source>
        <dbReference type="Proteomes" id="UP001165080"/>
    </source>
</evidence>
<accession>A0A9W6BRX3</accession>
<name>A0A9W6BRX3_9CHLO</name>
<feature type="region of interest" description="Disordered" evidence="5">
    <location>
        <begin position="123"/>
        <end position="164"/>
    </location>
</feature>
<dbReference type="InterPro" id="IPR001841">
    <property type="entry name" value="Znf_RING"/>
</dbReference>
<gene>
    <name evidence="7" type="primary">PLEST009640</name>
    <name evidence="7" type="ORF">PLESTB_001153600</name>
</gene>
<dbReference type="Proteomes" id="UP001165080">
    <property type="component" value="Unassembled WGS sequence"/>
</dbReference>
<evidence type="ECO:0000256" key="2">
    <source>
        <dbReference type="ARBA" id="ARBA00022771"/>
    </source>
</evidence>
<dbReference type="GO" id="GO:0006511">
    <property type="term" value="P:ubiquitin-dependent protein catabolic process"/>
    <property type="evidence" value="ECO:0007669"/>
    <property type="project" value="TreeGrafter"/>
</dbReference>
<feature type="compositionally biased region" description="Gly residues" evidence="5">
    <location>
        <begin position="188"/>
        <end position="197"/>
    </location>
</feature>
<keyword evidence="2 4" id="KW-0863">Zinc-finger</keyword>
<feature type="region of interest" description="Disordered" evidence="5">
    <location>
        <begin position="182"/>
        <end position="207"/>
    </location>
</feature>
<dbReference type="PANTHER" id="PTHR45931">
    <property type="entry name" value="SI:CH211-59O9.10"/>
    <property type="match status" value="1"/>
</dbReference>
<dbReference type="EMBL" id="BRXU01000017">
    <property type="protein sequence ID" value="GLC56830.1"/>
    <property type="molecule type" value="Genomic_DNA"/>
</dbReference>
<reference evidence="7 8" key="1">
    <citation type="journal article" date="2023" name="Commun. Biol.">
        <title>Reorganization of the ancestral sex-determining regions during the evolution of trioecy in Pleodorina starrii.</title>
        <authorList>
            <person name="Takahashi K."/>
            <person name="Suzuki S."/>
            <person name="Kawai-Toyooka H."/>
            <person name="Yamamoto K."/>
            <person name="Hamaji T."/>
            <person name="Ootsuki R."/>
            <person name="Yamaguchi H."/>
            <person name="Kawachi M."/>
            <person name="Higashiyama T."/>
            <person name="Nozaki H."/>
        </authorList>
    </citation>
    <scope>NUCLEOTIDE SEQUENCE [LARGE SCALE GENOMIC DNA]</scope>
    <source>
        <strain evidence="7 8">NIES-4479</strain>
    </source>
</reference>
<evidence type="ECO:0000256" key="1">
    <source>
        <dbReference type="ARBA" id="ARBA00022723"/>
    </source>
</evidence>
<feature type="domain" description="RING-type" evidence="6">
    <location>
        <begin position="256"/>
        <end position="298"/>
    </location>
</feature>
<dbReference type="AlphaFoldDB" id="A0A9W6BRX3"/>
<dbReference type="SUPFAM" id="SSF57850">
    <property type="entry name" value="RING/U-box"/>
    <property type="match status" value="1"/>
</dbReference>
<dbReference type="InterPro" id="IPR051834">
    <property type="entry name" value="RING_finger_E3_ligase"/>
</dbReference>
<evidence type="ECO:0000259" key="6">
    <source>
        <dbReference type="PROSITE" id="PS50089"/>
    </source>
</evidence>
<dbReference type="InterPro" id="IPR017907">
    <property type="entry name" value="Znf_RING_CS"/>
</dbReference>
<evidence type="ECO:0000313" key="7">
    <source>
        <dbReference type="EMBL" id="GLC56830.1"/>
    </source>
</evidence>
<evidence type="ECO:0000256" key="3">
    <source>
        <dbReference type="ARBA" id="ARBA00022833"/>
    </source>
</evidence>
<keyword evidence="1" id="KW-0479">Metal-binding</keyword>
<dbReference type="CDD" id="cd16454">
    <property type="entry name" value="RING-H2_PA-TM-RING"/>
    <property type="match status" value="1"/>
</dbReference>
<dbReference type="PANTHER" id="PTHR45931:SF3">
    <property type="entry name" value="RING ZINC FINGER-CONTAINING PROTEIN"/>
    <property type="match status" value="1"/>
</dbReference>
<dbReference type="GO" id="GO:0061630">
    <property type="term" value="F:ubiquitin protein ligase activity"/>
    <property type="evidence" value="ECO:0007669"/>
    <property type="project" value="TreeGrafter"/>
</dbReference>
<keyword evidence="3" id="KW-0862">Zinc</keyword>
<keyword evidence="8" id="KW-1185">Reference proteome</keyword>
<protein>
    <recommendedName>
        <fullName evidence="6">RING-type domain-containing protein</fullName>
    </recommendedName>
</protein>
<proteinExistence type="predicted"/>
<dbReference type="SMART" id="SM00184">
    <property type="entry name" value="RING"/>
    <property type="match status" value="1"/>
</dbReference>
<feature type="region of interest" description="Disordered" evidence="5">
    <location>
        <begin position="39"/>
        <end position="77"/>
    </location>
</feature>
<sequence length="316" mass="33335">MPSSYSRSGGGDGGTRSVSLRELMDMPFDQLANRVEASAAALGSSSSVSGTSRPALPSLRGAGSSGWGQQQQQQHRASLLPPLALPRARSSSPSLQLPAADEGGLLDLAHWLLGDAAFPFPGPSPLEPNHSSSHHLHHLHHHHHHRWGPGTSPRSATDESRASSPFRRLPLELALALEELQGGRHGRGGGGGGGGGANSRLYTPAGASDGGRSGLLNDYEQLLALDEGRMRRAVRPEVIRGLPTRTAKRSDSAQQCHVCLERFRPGSTSVTRLPCGHSFCSDCIHPWLAANTTCPVCRWAFPEGHTALVAAEATAA</sequence>
<dbReference type="Gene3D" id="3.30.40.10">
    <property type="entry name" value="Zinc/RING finger domain, C3HC4 (zinc finger)"/>
    <property type="match status" value="1"/>
</dbReference>
<dbReference type="PROSITE" id="PS50089">
    <property type="entry name" value="ZF_RING_2"/>
    <property type="match status" value="1"/>
</dbReference>
<dbReference type="Pfam" id="PF13639">
    <property type="entry name" value="zf-RING_2"/>
    <property type="match status" value="1"/>
</dbReference>
<comment type="caution">
    <text evidence="7">The sequence shown here is derived from an EMBL/GenBank/DDBJ whole genome shotgun (WGS) entry which is preliminary data.</text>
</comment>
<dbReference type="GO" id="GO:0008270">
    <property type="term" value="F:zinc ion binding"/>
    <property type="evidence" value="ECO:0007669"/>
    <property type="project" value="UniProtKB-KW"/>
</dbReference>
<dbReference type="OrthoDB" id="546048at2759"/>
<organism evidence="7 8">
    <name type="scientific">Pleodorina starrii</name>
    <dbReference type="NCBI Taxonomy" id="330485"/>
    <lineage>
        <taxon>Eukaryota</taxon>
        <taxon>Viridiplantae</taxon>
        <taxon>Chlorophyta</taxon>
        <taxon>core chlorophytes</taxon>
        <taxon>Chlorophyceae</taxon>
        <taxon>CS clade</taxon>
        <taxon>Chlamydomonadales</taxon>
        <taxon>Volvocaceae</taxon>
        <taxon>Pleodorina</taxon>
    </lineage>
</organism>
<feature type="region of interest" description="Disordered" evidence="5">
    <location>
        <begin position="1"/>
        <end position="22"/>
    </location>
</feature>
<feature type="compositionally biased region" description="Basic residues" evidence="5">
    <location>
        <begin position="132"/>
        <end position="147"/>
    </location>
</feature>
<dbReference type="InterPro" id="IPR013083">
    <property type="entry name" value="Znf_RING/FYVE/PHD"/>
</dbReference>
<dbReference type="GO" id="GO:0005634">
    <property type="term" value="C:nucleus"/>
    <property type="evidence" value="ECO:0007669"/>
    <property type="project" value="TreeGrafter"/>
</dbReference>